<feature type="compositionally biased region" description="Polar residues" evidence="1">
    <location>
        <begin position="23"/>
        <end position="49"/>
    </location>
</feature>
<dbReference type="EMBL" id="GGEC01087371">
    <property type="protein sequence ID" value="MBX67855.1"/>
    <property type="molecule type" value="Transcribed_RNA"/>
</dbReference>
<protein>
    <submittedName>
        <fullName evidence="2">Uncharacterized protein</fullName>
    </submittedName>
</protein>
<name>A0A2P2QLU3_RHIMU</name>
<accession>A0A2P2QLU3</accession>
<evidence type="ECO:0000256" key="1">
    <source>
        <dbReference type="SAM" id="MobiDB-lite"/>
    </source>
</evidence>
<dbReference type="AlphaFoldDB" id="A0A2P2QLU3"/>
<evidence type="ECO:0000313" key="2">
    <source>
        <dbReference type="EMBL" id="MBX67855.1"/>
    </source>
</evidence>
<organism evidence="2">
    <name type="scientific">Rhizophora mucronata</name>
    <name type="common">Asiatic mangrove</name>
    <dbReference type="NCBI Taxonomy" id="61149"/>
    <lineage>
        <taxon>Eukaryota</taxon>
        <taxon>Viridiplantae</taxon>
        <taxon>Streptophyta</taxon>
        <taxon>Embryophyta</taxon>
        <taxon>Tracheophyta</taxon>
        <taxon>Spermatophyta</taxon>
        <taxon>Magnoliopsida</taxon>
        <taxon>eudicotyledons</taxon>
        <taxon>Gunneridae</taxon>
        <taxon>Pentapetalae</taxon>
        <taxon>rosids</taxon>
        <taxon>fabids</taxon>
        <taxon>Malpighiales</taxon>
        <taxon>Rhizophoraceae</taxon>
        <taxon>Rhizophora</taxon>
    </lineage>
</organism>
<reference evidence="2" key="1">
    <citation type="submission" date="2018-02" db="EMBL/GenBank/DDBJ databases">
        <title>Rhizophora mucronata_Transcriptome.</title>
        <authorList>
            <person name="Meera S.P."/>
            <person name="Sreeshan A."/>
            <person name="Augustine A."/>
        </authorList>
    </citation>
    <scope>NUCLEOTIDE SEQUENCE</scope>
    <source>
        <tissue evidence="2">Leaf</tissue>
    </source>
</reference>
<sequence>MMLLSNGPSLQLLRAPKVRGRSKVQQLGTPSQLQRNPRVSQVTLVRNLS</sequence>
<proteinExistence type="predicted"/>
<feature type="region of interest" description="Disordered" evidence="1">
    <location>
        <begin position="21"/>
        <end position="49"/>
    </location>
</feature>